<keyword evidence="5" id="KW-1185">Reference proteome</keyword>
<dbReference type="PROSITE" id="PS00409">
    <property type="entry name" value="PROKAR_NTER_METHYL"/>
    <property type="match status" value="1"/>
</dbReference>
<evidence type="ECO:0000256" key="3">
    <source>
        <dbReference type="SAM" id="Phobius"/>
    </source>
</evidence>
<proteinExistence type="predicted"/>
<dbReference type="Pfam" id="PF15980">
    <property type="entry name" value="ComGF"/>
    <property type="match status" value="1"/>
</dbReference>
<keyword evidence="3" id="KW-1133">Transmembrane helix</keyword>
<evidence type="ECO:0000256" key="2">
    <source>
        <dbReference type="ARBA" id="ARBA00023287"/>
    </source>
</evidence>
<evidence type="ECO:0000313" key="4">
    <source>
        <dbReference type="EMBL" id="CAD2075953.1"/>
    </source>
</evidence>
<comment type="caution">
    <text evidence="4">The sequence shown here is derived from an EMBL/GenBank/DDBJ whole genome shotgun (WGS) entry which is preliminary data.</text>
</comment>
<sequence>MQLKQNKGFTLLEVLISLFLISMIVVLFPIILKFFQKVKIPENSFDIDIFILDFYSELNVTEEYDINIISEREIQIKNDKRIVSYRYFDGRLIKSVNNNGFITLMYDVSSFNLEETKDNYKLRIGGQNTIELITTKK</sequence>
<gene>
    <name evidence="4" type="ORF">JEOPIN946_01134</name>
</gene>
<accession>A0A6V7REU3</accession>
<dbReference type="AlphaFoldDB" id="A0A6V7REU3"/>
<comment type="subcellular location">
    <subcellularLocation>
        <location evidence="1">Cell surface</location>
    </subcellularLocation>
</comment>
<keyword evidence="3" id="KW-0472">Membrane</keyword>
<name>A0A6V7REU3_9BACL</name>
<dbReference type="Pfam" id="PF07963">
    <property type="entry name" value="N_methyl"/>
    <property type="match status" value="1"/>
</dbReference>
<dbReference type="InterPro" id="IPR016977">
    <property type="entry name" value="ComGF"/>
</dbReference>
<reference evidence="4 5" key="1">
    <citation type="submission" date="2020-07" db="EMBL/GenBank/DDBJ databases">
        <authorList>
            <person name="Criscuolo A."/>
        </authorList>
    </citation>
    <scope>NUCLEOTIDE SEQUENCE [LARGE SCALE GENOMIC DNA]</scope>
    <source>
        <strain evidence="4">CIP107946</strain>
    </source>
</reference>
<evidence type="ECO:0000256" key="1">
    <source>
        <dbReference type="ARBA" id="ARBA00004241"/>
    </source>
</evidence>
<dbReference type="NCBIfam" id="TIGR02532">
    <property type="entry name" value="IV_pilin_GFxxxE"/>
    <property type="match status" value="1"/>
</dbReference>
<evidence type="ECO:0000313" key="5">
    <source>
        <dbReference type="Proteomes" id="UP000588186"/>
    </source>
</evidence>
<evidence type="ECO:0008006" key="6">
    <source>
        <dbReference type="Google" id="ProtNLM"/>
    </source>
</evidence>
<dbReference type="GO" id="GO:0030420">
    <property type="term" value="P:establishment of competence for transformation"/>
    <property type="evidence" value="ECO:0007669"/>
    <property type="project" value="UniProtKB-KW"/>
</dbReference>
<feature type="transmembrane region" description="Helical" evidence="3">
    <location>
        <begin position="12"/>
        <end position="35"/>
    </location>
</feature>
<organism evidence="4 5">
    <name type="scientific">Phocicoccus pinnipedialis</name>
    <dbReference type="NCBI Taxonomy" id="110845"/>
    <lineage>
        <taxon>Bacteria</taxon>
        <taxon>Bacillati</taxon>
        <taxon>Bacillota</taxon>
        <taxon>Bacilli</taxon>
        <taxon>Bacillales</taxon>
        <taxon>Salinicoccaceae</taxon>
        <taxon>Phocicoccus</taxon>
    </lineage>
</organism>
<keyword evidence="2" id="KW-0178">Competence</keyword>
<dbReference type="EMBL" id="CAJEWB010000010">
    <property type="protein sequence ID" value="CAD2075953.1"/>
    <property type="molecule type" value="Genomic_DNA"/>
</dbReference>
<dbReference type="Proteomes" id="UP000588186">
    <property type="component" value="Unassembled WGS sequence"/>
</dbReference>
<protein>
    <recommendedName>
        <fullName evidence="6">Prepilin-type N-terminal cleavage/methylation domain-containing protein</fullName>
    </recommendedName>
</protein>
<keyword evidence="3" id="KW-0812">Transmembrane</keyword>
<dbReference type="RefSeq" id="WP_186078198.1">
    <property type="nucleotide sequence ID" value="NZ_CAJEWB010000010.1"/>
</dbReference>
<dbReference type="GO" id="GO:0009986">
    <property type="term" value="C:cell surface"/>
    <property type="evidence" value="ECO:0007669"/>
    <property type="project" value="UniProtKB-SubCell"/>
</dbReference>
<dbReference type="InterPro" id="IPR012902">
    <property type="entry name" value="N_methyl_site"/>
</dbReference>